<evidence type="ECO:0000313" key="2">
    <source>
        <dbReference type="WBParaSite" id="PS1159_v2.g10093.t1"/>
    </source>
</evidence>
<protein>
    <submittedName>
        <fullName evidence="2">Uncharacterized protein</fullName>
    </submittedName>
</protein>
<proteinExistence type="predicted"/>
<sequence>MVFLGIGITVSSLSILIALHQQATMNLSPYTTSGR</sequence>
<organism evidence="1 2">
    <name type="scientific">Panagrolaimus sp. PS1159</name>
    <dbReference type="NCBI Taxonomy" id="55785"/>
    <lineage>
        <taxon>Eukaryota</taxon>
        <taxon>Metazoa</taxon>
        <taxon>Ecdysozoa</taxon>
        <taxon>Nematoda</taxon>
        <taxon>Chromadorea</taxon>
        <taxon>Rhabditida</taxon>
        <taxon>Tylenchina</taxon>
        <taxon>Panagrolaimomorpha</taxon>
        <taxon>Panagrolaimoidea</taxon>
        <taxon>Panagrolaimidae</taxon>
        <taxon>Panagrolaimus</taxon>
    </lineage>
</organism>
<dbReference type="Proteomes" id="UP000887580">
    <property type="component" value="Unplaced"/>
</dbReference>
<reference evidence="2" key="1">
    <citation type="submission" date="2022-11" db="UniProtKB">
        <authorList>
            <consortium name="WormBaseParasite"/>
        </authorList>
    </citation>
    <scope>IDENTIFICATION</scope>
</reference>
<name>A0AC35EQY9_9BILA</name>
<dbReference type="WBParaSite" id="PS1159_v2.g10093.t1">
    <property type="protein sequence ID" value="PS1159_v2.g10093.t1"/>
    <property type="gene ID" value="PS1159_v2.g10093"/>
</dbReference>
<accession>A0AC35EQY9</accession>
<evidence type="ECO:0000313" key="1">
    <source>
        <dbReference type="Proteomes" id="UP000887580"/>
    </source>
</evidence>